<dbReference type="RefSeq" id="WP_018435772.1">
    <property type="nucleotide sequence ID" value="NZ_JACHDD010000002.1"/>
</dbReference>
<dbReference type="InterPro" id="IPR036388">
    <property type="entry name" value="WH-like_DNA-bd_sf"/>
</dbReference>
<dbReference type="OrthoDB" id="9067838at2"/>
<sequence length="298" mass="31868">MELKLLRAFVTVAEQRHFGHAADHLCVSQPALSKQIVALESSLGARLFVRGRHGAELTAFGEAFLADAIALIRDADEVLARAREAGSGKRGALRIGLGLSTLDFAPPLIAEFRRLNPNVSVTLNDLSSAEQSRRLLAGKLDVGFLRLPTEGGLASFAVLDEQLALALPRNASVKRLPANLDRLNETGFIALARGRGPGLAAQIDRWCGAHGFVPRVIQQADDIQTVLATVAAGVGAAFVPSRVQSLLRDATVIPLRDVAARWRVGLAWEPARDDPVTARFVEFVRGAAKSTGRAPKSI</sequence>
<evidence type="ECO:0000256" key="4">
    <source>
        <dbReference type="ARBA" id="ARBA00023163"/>
    </source>
</evidence>
<organism evidence="5 6">
    <name type="scientific">Paraburkholderia atlantica</name>
    <dbReference type="NCBI Taxonomy" id="2654982"/>
    <lineage>
        <taxon>Bacteria</taxon>
        <taxon>Pseudomonadati</taxon>
        <taxon>Pseudomonadota</taxon>
        <taxon>Betaproteobacteria</taxon>
        <taxon>Burkholderiales</taxon>
        <taxon>Burkholderiaceae</taxon>
        <taxon>Paraburkholderia</taxon>
    </lineage>
</organism>
<protein>
    <submittedName>
        <fullName evidence="5">DNA-binding transcriptional LysR family regulator</fullName>
    </submittedName>
</protein>
<reference evidence="5 6" key="1">
    <citation type="submission" date="2020-08" db="EMBL/GenBank/DDBJ databases">
        <title>Genomic Encyclopedia of Type Strains, Phase IV (KMG-V): Genome sequencing to study the core and pangenomes of soil and plant-associated prokaryotes.</title>
        <authorList>
            <person name="Whitman W."/>
        </authorList>
    </citation>
    <scope>NUCLEOTIDE SEQUENCE [LARGE SCALE GENOMIC DNA]</scope>
    <source>
        <strain evidence="5 6">JPY158</strain>
    </source>
</reference>
<keyword evidence="3 5" id="KW-0238">DNA-binding</keyword>
<dbReference type="SUPFAM" id="SSF53850">
    <property type="entry name" value="Periplasmic binding protein-like II"/>
    <property type="match status" value="1"/>
</dbReference>
<dbReference type="Gene3D" id="1.10.10.10">
    <property type="entry name" value="Winged helix-like DNA-binding domain superfamily/Winged helix DNA-binding domain"/>
    <property type="match status" value="1"/>
</dbReference>
<evidence type="ECO:0000256" key="1">
    <source>
        <dbReference type="ARBA" id="ARBA00009437"/>
    </source>
</evidence>
<dbReference type="PRINTS" id="PR00039">
    <property type="entry name" value="HTHLYSR"/>
</dbReference>
<evidence type="ECO:0000313" key="6">
    <source>
        <dbReference type="Proteomes" id="UP000592780"/>
    </source>
</evidence>
<evidence type="ECO:0000313" key="5">
    <source>
        <dbReference type="EMBL" id="MBB5423232.1"/>
    </source>
</evidence>
<comment type="caution">
    <text evidence="5">The sequence shown here is derived from an EMBL/GenBank/DDBJ whole genome shotgun (WGS) entry which is preliminary data.</text>
</comment>
<evidence type="ECO:0000256" key="2">
    <source>
        <dbReference type="ARBA" id="ARBA00023015"/>
    </source>
</evidence>
<dbReference type="GO" id="GO:0003700">
    <property type="term" value="F:DNA-binding transcription factor activity"/>
    <property type="evidence" value="ECO:0007669"/>
    <property type="project" value="InterPro"/>
</dbReference>
<dbReference type="FunFam" id="1.10.10.10:FF:000001">
    <property type="entry name" value="LysR family transcriptional regulator"/>
    <property type="match status" value="1"/>
</dbReference>
<accession>A0A6I1Q3M6</accession>
<name>A0A6I1Q3M6_PARAM</name>
<keyword evidence="4" id="KW-0804">Transcription</keyword>
<comment type="similarity">
    <text evidence="1">Belongs to the LysR transcriptional regulatory family.</text>
</comment>
<dbReference type="PANTHER" id="PTHR30346:SF17">
    <property type="entry name" value="LYSR FAMILY TRANSCRIPTIONAL REGULATOR"/>
    <property type="match status" value="1"/>
</dbReference>
<dbReference type="SUPFAM" id="SSF46785">
    <property type="entry name" value="Winged helix' DNA-binding domain"/>
    <property type="match status" value="1"/>
</dbReference>
<keyword evidence="2" id="KW-0805">Transcription regulation</keyword>
<dbReference type="GO" id="GO:0003677">
    <property type="term" value="F:DNA binding"/>
    <property type="evidence" value="ECO:0007669"/>
    <property type="project" value="UniProtKB-KW"/>
</dbReference>
<dbReference type="EMBL" id="JACHDD010000002">
    <property type="protein sequence ID" value="MBB5423232.1"/>
    <property type="molecule type" value="Genomic_DNA"/>
</dbReference>
<dbReference type="CDD" id="cd08414">
    <property type="entry name" value="PBP2_LTTR_aromatics_like"/>
    <property type="match status" value="1"/>
</dbReference>
<gene>
    <name evidence="5" type="ORF">HDG40_001374</name>
</gene>
<dbReference type="Pfam" id="PF03466">
    <property type="entry name" value="LysR_substrate"/>
    <property type="match status" value="1"/>
</dbReference>
<proteinExistence type="inferred from homology"/>
<dbReference type="PANTHER" id="PTHR30346">
    <property type="entry name" value="TRANSCRIPTIONAL DUAL REGULATOR HCAR-RELATED"/>
    <property type="match status" value="1"/>
</dbReference>
<dbReference type="PROSITE" id="PS50931">
    <property type="entry name" value="HTH_LYSR"/>
    <property type="match status" value="1"/>
</dbReference>
<dbReference type="Pfam" id="PF00126">
    <property type="entry name" value="HTH_1"/>
    <property type="match status" value="1"/>
</dbReference>
<dbReference type="GO" id="GO:0032993">
    <property type="term" value="C:protein-DNA complex"/>
    <property type="evidence" value="ECO:0007669"/>
    <property type="project" value="TreeGrafter"/>
</dbReference>
<dbReference type="Gene3D" id="3.40.190.10">
    <property type="entry name" value="Periplasmic binding protein-like II"/>
    <property type="match status" value="2"/>
</dbReference>
<dbReference type="InterPro" id="IPR005119">
    <property type="entry name" value="LysR_subst-bd"/>
</dbReference>
<dbReference type="AlphaFoldDB" id="A0A6I1Q3M6"/>
<dbReference type="InterPro" id="IPR036390">
    <property type="entry name" value="WH_DNA-bd_sf"/>
</dbReference>
<keyword evidence="6" id="KW-1185">Reference proteome</keyword>
<dbReference type="InterPro" id="IPR000847">
    <property type="entry name" value="LysR_HTH_N"/>
</dbReference>
<evidence type="ECO:0000256" key="3">
    <source>
        <dbReference type="ARBA" id="ARBA00023125"/>
    </source>
</evidence>
<dbReference type="Proteomes" id="UP000592780">
    <property type="component" value="Unassembled WGS sequence"/>
</dbReference>